<proteinExistence type="predicted"/>
<dbReference type="Proteomes" id="UP000590740">
    <property type="component" value="Unassembled WGS sequence"/>
</dbReference>
<dbReference type="AlphaFoldDB" id="A0A7W7Y8F0"/>
<comment type="caution">
    <text evidence="1">The sequence shown here is derived from an EMBL/GenBank/DDBJ whole genome shotgun (WGS) entry which is preliminary data.</text>
</comment>
<dbReference type="Gene3D" id="2.40.50.90">
    <property type="match status" value="1"/>
</dbReference>
<sequence>MSLGYGRFIKGQFYVREKTSPDGDSMRFIPDDPTLFQTLHGYQEPDLKNQDPWNLQLRFEAIDTPELHYGGAKQPHGIESRNGLLTWLGEDPKDWDWEVAPAAFEWTKPGGIVCSGFEAHGRPISFVLNEEGASKLQDGADTKVDDVLKLTYNYHAAATGNAYLGFYDKGVSWTTRSLLIGAMKEAREAKKGIWKFDSTSRFKVETLEDISESGALIYPKLFRRCVDALKSFGGLFQSGQDLDDWLAEKGDENDLMLVYTTDGGKIKQALRSVIAQINNTIRVSVDLNTVDFISK</sequence>
<protein>
    <submittedName>
        <fullName evidence="1">Endonuclease YncB(Thermonuclease family)</fullName>
    </submittedName>
</protein>
<reference evidence="1 2" key="1">
    <citation type="submission" date="2020-08" db="EMBL/GenBank/DDBJ databases">
        <title>Genomic Encyclopedia of Type Strains, Phase IV (KMG-IV): sequencing the most valuable type-strain genomes for metagenomic binning, comparative biology and taxonomic classification.</title>
        <authorList>
            <person name="Goeker M."/>
        </authorList>
    </citation>
    <scope>NUCLEOTIDE SEQUENCE [LARGE SCALE GENOMIC DNA]</scope>
    <source>
        <strain evidence="1 2">DSM 12252</strain>
    </source>
</reference>
<keyword evidence="1" id="KW-0378">Hydrolase</keyword>
<evidence type="ECO:0000313" key="2">
    <source>
        <dbReference type="Proteomes" id="UP000590740"/>
    </source>
</evidence>
<dbReference type="SUPFAM" id="SSF50199">
    <property type="entry name" value="Staphylococcal nuclease"/>
    <property type="match status" value="1"/>
</dbReference>
<accession>A0A7W7Y8F0</accession>
<keyword evidence="1" id="KW-0255">Endonuclease</keyword>
<keyword evidence="1" id="KW-0540">Nuclease</keyword>
<dbReference type="EMBL" id="JACHIG010000001">
    <property type="protein sequence ID" value="MBB5031479.1"/>
    <property type="molecule type" value="Genomic_DNA"/>
</dbReference>
<gene>
    <name evidence="1" type="ORF">HNQ65_001033</name>
</gene>
<keyword evidence="2" id="KW-1185">Reference proteome</keyword>
<evidence type="ECO:0000313" key="1">
    <source>
        <dbReference type="EMBL" id="MBB5031479.1"/>
    </source>
</evidence>
<organism evidence="1 2">
    <name type="scientific">Prosthecobacter vanneervenii</name>
    <dbReference type="NCBI Taxonomy" id="48466"/>
    <lineage>
        <taxon>Bacteria</taxon>
        <taxon>Pseudomonadati</taxon>
        <taxon>Verrucomicrobiota</taxon>
        <taxon>Verrucomicrobiia</taxon>
        <taxon>Verrucomicrobiales</taxon>
        <taxon>Verrucomicrobiaceae</taxon>
        <taxon>Prosthecobacter</taxon>
    </lineage>
</organism>
<name>A0A7W7Y8F0_9BACT</name>
<dbReference type="InterPro" id="IPR035437">
    <property type="entry name" value="SNase_OB-fold_sf"/>
</dbReference>
<dbReference type="GO" id="GO:0004519">
    <property type="term" value="F:endonuclease activity"/>
    <property type="evidence" value="ECO:0007669"/>
    <property type="project" value="UniProtKB-KW"/>
</dbReference>
<dbReference type="RefSeq" id="WP_184338398.1">
    <property type="nucleotide sequence ID" value="NZ_JACHIG010000001.1"/>
</dbReference>